<dbReference type="PANTHER" id="PTHR31391">
    <property type="entry name" value="B3 DOMAIN-CONTAINING PROTEIN OS11G0197600-RELATED"/>
    <property type="match status" value="1"/>
</dbReference>
<evidence type="ECO:0000256" key="5">
    <source>
        <dbReference type="ARBA" id="ARBA00023242"/>
    </source>
</evidence>
<evidence type="ECO:0000256" key="4">
    <source>
        <dbReference type="ARBA" id="ARBA00023163"/>
    </source>
</evidence>
<dbReference type="SUPFAM" id="SSF101936">
    <property type="entry name" value="DNA-binding pseudobarrel domain"/>
    <property type="match status" value="2"/>
</dbReference>
<dbReference type="GO" id="GO:0046982">
    <property type="term" value="F:protein heterodimerization activity"/>
    <property type="evidence" value="ECO:0007669"/>
    <property type="project" value="InterPro"/>
</dbReference>
<dbReference type="PANTHER" id="PTHR31391:SF158">
    <property type="entry name" value="TF-B3 DOMAIN-CONTAINING PROTEIN"/>
    <property type="match status" value="1"/>
</dbReference>
<keyword evidence="4" id="KW-0804">Transcription</keyword>
<comment type="caution">
    <text evidence="8">The sequence shown here is derived from an EMBL/GenBank/DDBJ whole genome shotgun (WGS) entry which is preliminary data.</text>
</comment>
<keyword evidence="3" id="KW-0238">DNA-binding</keyword>
<feature type="compositionally biased region" description="Acidic residues" evidence="6">
    <location>
        <begin position="38"/>
        <end position="48"/>
    </location>
</feature>
<evidence type="ECO:0000256" key="1">
    <source>
        <dbReference type="ARBA" id="ARBA00004123"/>
    </source>
</evidence>
<dbReference type="InterPro" id="IPR009072">
    <property type="entry name" value="Histone-fold"/>
</dbReference>
<reference evidence="8 9" key="1">
    <citation type="journal article" date="2019" name="Sci. Rep.">
        <title>A high-quality genome of Eragrostis curvula grass provides insights into Poaceae evolution and supports new strategies to enhance forage quality.</title>
        <authorList>
            <person name="Carballo J."/>
            <person name="Santos B.A.C.M."/>
            <person name="Zappacosta D."/>
            <person name="Garbus I."/>
            <person name="Selva J.P."/>
            <person name="Gallo C.A."/>
            <person name="Diaz A."/>
            <person name="Albertini E."/>
            <person name="Caccamo M."/>
            <person name="Echenique V."/>
        </authorList>
    </citation>
    <scope>NUCLEOTIDE SEQUENCE [LARGE SCALE GENOMIC DNA]</scope>
    <source>
        <strain evidence="9">cv. Victoria</strain>
        <tissue evidence="8">Leaf</tissue>
    </source>
</reference>
<dbReference type="InterPro" id="IPR003340">
    <property type="entry name" value="B3_DNA-bd"/>
</dbReference>
<evidence type="ECO:0000259" key="7">
    <source>
        <dbReference type="PROSITE" id="PS50863"/>
    </source>
</evidence>
<dbReference type="Proteomes" id="UP000324897">
    <property type="component" value="Unassembled WGS sequence"/>
</dbReference>
<evidence type="ECO:0000256" key="6">
    <source>
        <dbReference type="SAM" id="MobiDB-lite"/>
    </source>
</evidence>
<evidence type="ECO:0000256" key="2">
    <source>
        <dbReference type="ARBA" id="ARBA00023015"/>
    </source>
</evidence>
<organism evidence="8 9">
    <name type="scientific">Eragrostis curvula</name>
    <name type="common">weeping love grass</name>
    <dbReference type="NCBI Taxonomy" id="38414"/>
    <lineage>
        <taxon>Eukaryota</taxon>
        <taxon>Viridiplantae</taxon>
        <taxon>Streptophyta</taxon>
        <taxon>Embryophyta</taxon>
        <taxon>Tracheophyta</taxon>
        <taxon>Spermatophyta</taxon>
        <taxon>Magnoliopsida</taxon>
        <taxon>Liliopsida</taxon>
        <taxon>Poales</taxon>
        <taxon>Poaceae</taxon>
        <taxon>PACMAD clade</taxon>
        <taxon>Chloridoideae</taxon>
        <taxon>Eragrostideae</taxon>
        <taxon>Eragrostidinae</taxon>
        <taxon>Eragrostis</taxon>
    </lineage>
</organism>
<dbReference type="AlphaFoldDB" id="A0A5J9TRX9"/>
<keyword evidence="9" id="KW-1185">Reference proteome</keyword>
<dbReference type="Gramene" id="TVU13471">
    <property type="protein sequence ID" value="TVU13471"/>
    <property type="gene ID" value="EJB05_40529"/>
</dbReference>
<dbReference type="GO" id="GO:0005634">
    <property type="term" value="C:nucleus"/>
    <property type="evidence" value="ECO:0007669"/>
    <property type="project" value="UniProtKB-SubCell"/>
</dbReference>
<comment type="subcellular location">
    <subcellularLocation>
        <location evidence="1">Nucleus</location>
    </subcellularLocation>
</comment>
<dbReference type="Gene3D" id="1.10.20.10">
    <property type="entry name" value="Histone, subunit A"/>
    <property type="match status" value="2"/>
</dbReference>
<dbReference type="GO" id="GO:0003677">
    <property type="term" value="F:DNA binding"/>
    <property type="evidence" value="ECO:0007669"/>
    <property type="project" value="UniProtKB-KW"/>
</dbReference>
<evidence type="ECO:0000313" key="8">
    <source>
        <dbReference type="EMBL" id="TVU13471.1"/>
    </source>
</evidence>
<name>A0A5J9TRX9_9POAL</name>
<dbReference type="EMBL" id="RWGY01000034">
    <property type="protein sequence ID" value="TVU13471.1"/>
    <property type="molecule type" value="Genomic_DNA"/>
</dbReference>
<evidence type="ECO:0000256" key="3">
    <source>
        <dbReference type="ARBA" id="ARBA00023125"/>
    </source>
</evidence>
<gene>
    <name evidence="8" type="ORF">EJB05_40529</name>
</gene>
<protein>
    <recommendedName>
        <fullName evidence="7">TF-B3 domain-containing protein</fullName>
    </recommendedName>
</protein>
<sequence length="522" mass="58809">RKRPPGKPSSSSSSAAVKRRRRGGVSGHLVDDAVCISGEEEDENEEEGSAAAGAVSPQEQQLHGSGTCITSSSRTEITNLMESADHLIPFADFIRLVKKMTHFHSREVSRWKPEALLTLHEGAKSYLLDVFNIMNQLAKVVSKLSLNEHFLLAFVALVLQKRRLQPELYGDDTILTPKQEEAALILSRACTSAIPVYIQTIRSHTQLVLLTEFSQRFLAPHLRSRGEINISAGDNRSKVRFSMNRGIFRIGAGWCQFIKDNNIKEGHICAFTFEEEEDGPFSVRVHKFNGMPGLQEKDKEKQRRTEGYQALSFWENVVIKETASLHIQRSPFVRLVNEIMERQSIELFLHEALLDLHKLAVDHLVKLYELVNQLAIRITRADCDFYFVATPYYGDDTSLTPEQEQAAVLLSCGCASGIRTYIYSIKQHDVTHCIFGFNKEFSERYLSPHLGSVKLATDVFVGGELTPFKVNFYMAKTQRATIGGGWIYVIRKCGIKSGDVCAFTFEKEEESAPLSVRVHILH</sequence>
<evidence type="ECO:0000313" key="9">
    <source>
        <dbReference type="Proteomes" id="UP000324897"/>
    </source>
</evidence>
<dbReference type="Gene3D" id="2.40.330.10">
    <property type="entry name" value="DNA-binding pseudobarrel domain"/>
    <property type="match status" value="2"/>
</dbReference>
<proteinExistence type="predicted"/>
<dbReference type="PROSITE" id="PS50863">
    <property type="entry name" value="B3"/>
    <property type="match status" value="1"/>
</dbReference>
<feature type="non-terminal residue" evidence="8">
    <location>
        <position position="1"/>
    </location>
</feature>
<keyword evidence="5" id="KW-0539">Nucleus</keyword>
<accession>A0A5J9TRX9</accession>
<dbReference type="OrthoDB" id="10468397at2759"/>
<keyword evidence="2" id="KW-0805">Transcription regulation</keyword>
<feature type="compositionally biased region" description="Polar residues" evidence="6">
    <location>
        <begin position="57"/>
        <end position="70"/>
    </location>
</feature>
<feature type="region of interest" description="Disordered" evidence="6">
    <location>
        <begin position="1"/>
        <end position="70"/>
    </location>
</feature>
<feature type="domain" description="TF-B3" evidence="7">
    <location>
        <begin position="238"/>
        <end position="289"/>
    </location>
</feature>
<dbReference type="InterPro" id="IPR015300">
    <property type="entry name" value="DNA-bd_pseudobarrel_sf"/>
</dbReference>
<dbReference type="InterPro" id="IPR044837">
    <property type="entry name" value="REM16-like"/>
</dbReference>
<dbReference type="CDD" id="cd10017">
    <property type="entry name" value="B3_DNA"/>
    <property type="match status" value="1"/>
</dbReference>